<dbReference type="PANTHER" id="PTHR24559">
    <property type="entry name" value="TRANSPOSON TY3-I GAG-POL POLYPROTEIN"/>
    <property type="match status" value="1"/>
</dbReference>
<dbReference type="Gene3D" id="3.10.20.370">
    <property type="match status" value="1"/>
</dbReference>
<dbReference type="SUPFAM" id="SSF56672">
    <property type="entry name" value="DNA/RNA polymerases"/>
    <property type="match status" value="1"/>
</dbReference>
<dbReference type="InterPro" id="IPR043128">
    <property type="entry name" value="Rev_trsase/Diguanyl_cyclase"/>
</dbReference>
<dbReference type="Gene3D" id="3.30.70.270">
    <property type="match status" value="1"/>
</dbReference>
<dbReference type="InterPro" id="IPR053134">
    <property type="entry name" value="RNA-dir_DNA_polymerase"/>
</dbReference>
<protein>
    <recommendedName>
        <fullName evidence="1">Reverse transcriptase/retrotransposon-derived protein RNase H-like domain-containing protein</fullName>
    </recommendedName>
</protein>
<organism evidence="2 3">
    <name type="scientific">Solanum verrucosum</name>
    <dbReference type="NCBI Taxonomy" id="315347"/>
    <lineage>
        <taxon>Eukaryota</taxon>
        <taxon>Viridiplantae</taxon>
        <taxon>Streptophyta</taxon>
        <taxon>Embryophyta</taxon>
        <taxon>Tracheophyta</taxon>
        <taxon>Spermatophyta</taxon>
        <taxon>Magnoliopsida</taxon>
        <taxon>eudicotyledons</taxon>
        <taxon>Gunneridae</taxon>
        <taxon>Pentapetalae</taxon>
        <taxon>asterids</taxon>
        <taxon>lamiids</taxon>
        <taxon>Solanales</taxon>
        <taxon>Solanaceae</taxon>
        <taxon>Solanoideae</taxon>
        <taxon>Solaneae</taxon>
        <taxon>Solanum</taxon>
    </lineage>
</organism>
<proteinExistence type="predicted"/>
<sequence>MNGVFKPFLDSFVIVFIDDILVYSKSKEEHPDHLRIVLSILGKQRLYAKFSKCELPILASPVEGKDFVVYFDASHSCLGVVLMQDKNVIAYDSRQLNVHEGNYPTHDLELAAIVFGLKIWRHYLYGVNVRYLLIIVVYNMCSPKRI</sequence>
<feature type="domain" description="Reverse transcriptase/retrotransposon-derived protein RNase H-like" evidence="1">
    <location>
        <begin position="53"/>
        <end position="129"/>
    </location>
</feature>
<evidence type="ECO:0000313" key="3">
    <source>
        <dbReference type="Proteomes" id="UP001234989"/>
    </source>
</evidence>
<gene>
    <name evidence="2" type="ORF">MTR67_012444</name>
</gene>
<name>A0AAF0THH9_SOLVR</name>
<reference evidence="2" key="1">
    <citation type="submission" date="2023-08" db="EMBL/GenBank/DDBJ databases">
        <title>A de novo genome assembly of Solanum verrucosum Schlechtendal, a Mexican diploid species geographically isolated from the other diploid A-genome species in potato relatives.</title>
        <authorList>
            <person name="Hosaka K."/>
        </authorList>
    </citation>
    <scope>NUCLEOTIDE SEQUENCE</scope>
    <source>
        <tissue evidence="2">Young leaves</tissue>
    </source>
</reference>
<dbReference type="EMBL" id="CP133614">
    <property type="protein sequence ID" value="WMV19059.1"/>
    <property type="molecule type" value="Genomic_DNA"/>
</dbReference>
<dbReference type="InterPro" id="IPR041577">
    <property type="entry name" value="RT_RNaseH_2"/>
</dbReference>
<dbReference type="Proteomes" id="UP001234989">
    <property type="component" value="Chromosome 3"/>
</dbReference>
<evidence type="ECO:0000259" key="1">
    <source>
        <dbReference type="Pfam" id="PF17919"/>
    </source>
</evidence>
<dbReference type="Pfam" id="PF17919">
    <property type="entry name" value="RT_RNaseH_2"/>
    <property type="match status" value="1"/>
</dbReference>
<dbReference type="InterPro" id="IPR043502">
    <property type="entry name" value="DNA/RNA_pol_sf"/>
</dbReference>
<dbReference type="PANTHER" id="PTHR24559:SF444">
    <property type="entry name" value="REVERSE TRANSCRIPTASE DOMAIN-CONTAINING PROTEIN"/>
    <property type="match status" value="1"/>
</dbReference>
<evidence type="ECO:0000313" key="2">
    <source>
        <dbReference type="EMBL" id="WMV19059.1"/>
    </source>
</evidence>
<dbReference type="AlphaFoldDB" id="A0AAF0THH9"/>
<accession>A0AAF0THH9</accession>
<keyword evidence="3" id="KW-1185">Reference proteome</keyword>